<dbReference type="FunFam" id="3.40.50.300:FF:000340">
    <property type="entry name" value="Bloom syndrome, RecQ helicase"/>
    <property type="match status" value="1"/>
</dbReference>
<dbReference type="EC" id="5.6.2.4" evidence="12"/>
<dbReference type="InterPro" id="IPR022758">
    <property type="entry name" value="Helicase_Sgs1"/>
</dbReference>
<evidence type="ECO:0000256" key="2">
    <source>
        <dbReference type="ARBA" id="ARBA00004123"/>
    </source>
</evidence>
<dbReference type="Pfam" id="PF00270">
    <property type="entry name" value="DEAD"/>
    <property type="match status" value="1"/>
</dbReference>
<keyword evidence="5" id="KW-0378">Hydrolase</keyword>
<name>A0A1E4T0H2_9ASCO</name>
<dbReference type="GO" id="GO:0000729">
    <property type="term" value="P:DNA double-strand break processing"/>
    <property type="evidence" value="ECO:0007669"/>
    <property type="project" value="UniProtKB-ARBA"/>
</dbReference>
<feature type="compositionally biased region" description="Polar residues" evidence="13">
    <location>
        <begin position="46"/>
        <end position="89"/>
    </location>
</feature>
<dbReference type="InterPro" id="IPR027417">
    <property type="entry name" value="P-loop_NTPase"/>
</dbReference>
<evidence type="ECO:0000256" key="10">
    <source>
        <dbReference type="ARBA" id="ARBA00023242"/>
    </source>
</evidence>
<dbReference type="GO" id="GO:0043138">
    <property type="term" value="F:3'-5' DNA helicase activity"/>
    <property type="evidence" value="ECO:0007669"/>
    <property type="project" value="UniProtKB-EC"/>
</dbReference>
<dbReference type="InterPro" id="IPR044876">
    <property type="entry name" value="HRDC_dom_sf"/>
</dbReference>
<feature type="compositionally biased region" description="Low complexity" evidence="13">
    <location>
        <begin position="1472"/>
        <end position="1483"/>
    </location>
</feature>
<dbReference type="GO" id="GO:0006312">
    <property type="term" value="P:mitotic recombination"/>
    <property type="evidence" value="ECO:0007669"/>
    <property type="project" value="UniProtKB-ARBA"/>
</dbReference>
<proteinExistence type="inferred from homology"/>
<evidence type="ECO:0000256" key="13">
    <source>
        <dbReference type="SAM" id="MobiDB-lite"/>
    </source>
</evidence>
<keyword evidence="6" id="KW-0347">Helicase</keyword>
<dbReference type="InterPro" id="IPR002121">
    <property type="entry name" value="HRDC_dom"/>
</dbReference>
<dbReference type="InterPro" id="IPR011545">
    <property type="entry name" value="DEAD/DEAH_box_helicase_dom"/>
</dbReference>
<dbReference type="Pfam" id="PF09382">
    <property type="entry name" value="RQC"/>
    <property type="match status" value="1"/>
</dbReference>
<protein>
    <recommendedName>
        <fullName evidence="12">DNA 3'-5' helicase</fullName>
        <ecNumber evidence="12">5.6.2.4</ecNumber>
    </recommendedName>
</protein>
<dbReference type="InterPro" id="IPR002464">
    <property type="entry name" value="DNA/RNA_helicase_DEAH_CS"/>
</dbReference>
<dbReference type="PROSITE" id="PS51194">
    <property type="entry name" value="HELICASE_CTER"/>
    <property type="match status" value="1"/>
</dbReference>
<comment type="cofactor">
    <cofactor evidence="1">
        <name>Zn(2+)</name>
        <dbReference type="ChEBI" id="CHEBI:29105"/>
    </cofactor>
</comment>
<dbReference type="InterPro" id="IPR036388">
    <property type="entry name" value="WH-like_DNA-bd_sf"/>
</dbReference>
<evidence type="ECO:0000259" key="14">
    <source>
        <dbReference type="PROSITE" id="PS50967"/>
    </source>
</evidence>
<feature type="region of interest" description="Disordered" evidence="13">
    <location>
        <begin position="1252"/>
        <end position="1278"/>
    </location>
</feature>
<keyword evidence="9" id="KW-0413">Isomerase</keyword>
<dbReference type="GO" id="GO:0005634">
    <property type="term" value="C:nucleus"/>
    <property type="evidence" value="ECO:0007669"/>
    <property type="project" value="UniProtKB-SubCell"/>
</dbReference>
<keyword evidence="4" id="KW-0547">Nucleotide-binding</keyword>
<evidence type="ECO:0000259" key="15">
    <source>
        <dbReference type="PROSITE" id="PS51192"/>
    </source>
</evidence>
<feature type="compositionally biased region" description="Acidic residues" evidence="13">
    <location>
        <begin position="588"/>
        <end position="597"/>
    </location>
</feature>
<feature type="region of interest" description="Disordered" evidence="13">
    <location>
        <begin position="168"/>
        <end position="201"/>
    </location>
</feature>
<keyword evidence="8" id="KW-0238">DNA-binding</keyword>
<evidence type="ECO:0000256" key="5">
    <source>
        <dbReference type="ARBA" id="ARBA00022801"/>
    </source>
</evidence>
<feature type="compositionally biased region" description="Basic and acidic residues" evidence="13">
    <location>
        <begin position="555"/>
        <end position="564"/>
    </location>
</feature>
<dbReference type="EMBL" id="KV453853">
    <property type="protein sequence ID" value="ODV85253.1"/>
    <property type="molecule type" value="Genomic_DNA"/>
</dbReference>
<keyword evidence="18" id="KW-1185">Reference proteome</keyword>
<dbReference type="Pfam" id="PF16124">
    <property type="entry name" value="RecQ_Zn_bind"/>
    <property type="match status" value="1"/>
</dbReference>
<dbReference type="InterPro" id="IPR001650">
    <property type="entry name" value="Helicase_C-like"/>
</dbReference>
<feature type="compositionally biased region" description="Polar residues" evidence="13">
    <location>
        <begin position="1435"/>
        <end position="1455"/>
    </location>
</feature>
<dbReference type="InterPro" id="IPR036390">
    <property type="entry name" value="WH_DNA-bd_sf"/>
</dbReference>
<dbReference type="GO" id="GO:0000724">
    <property type="term" value="P:double-strand break repair via homologous recombination"/>
    <property type="evidence" value="ECO:0007669"/>
    <property type="project" value="TreeGrafter"/>
</dbReference>
<feature type="compositionally biased region" description="Polar residues" evidence="13">
    <location>
        <begin position="101"/>
        <end position="113"/>
    </location>
</feature>
<feature type="region of interest" description="Disordered" evidence="13">
    <location>
        <begin position="40"/>
        <end position="113"/>
    </location>
</feature>
<dbReference type="InterPro" id="IPR010997">
    <property type="entry name" value="HRDC-like_sf"/>
</dbReference>
<dbReference type="FunFam" id="3.40.50.300:FF:000296">
    <property type="entry name" value="ATP-dependent DNA helicase RecQ"/>
    <property type="match status" value="1"/>
</dbReference>
<gene>
    <name evidence="17" type="ORF">CANARDRAFT_28524</name>
</gene>
<comment type="subcellular location">
    <subcellularLocation>
        <location evidence="2">Nucleus</location>
    </subcellularLocation>
</comment>
<feature type="region of interest" description="Disordered" evidence="13">
    <location>
        <begin position="1468"/>
        <end position="1567"/>
    </location>
</feature>
<evidence type="ECO:0000313" key="18">
    <source>
        <dbReference type="Proteomes" id="UP000094801"/>
    </source>
</evidence>
<feature type="compositionally biased region" description="Low complexity" evidence="13">
    <location>
        <begin position="1253"/>
        <end position="1278"/>
    </location>
</feature>
<dbReference type="SMART" id="SM00956">
    <property type="entry name" value="RQC"/>
    <property type="match status" value="1"/>
</dbReference>
<comment type="catalytic activity">
    <reaction evidence="11">
        <text>Couples ATP hydrolysis with the unwinding of duplex DNA by translocating in the 3'-5' direction.</text>
        <dbReference type="EC" id="5.6.2.4"/>
    </reaction>
</comment>
<dbReference type="CDD" id="cd17920">
    <property type="entry name" value="DEXHc_RecQ"/>
    <property type="match status" value="1"/>
</dbReference>
<dbReference type="GO" id="GO:0006260">
    <property type="term" value="P:DNA replication"/>
    <property type="evidence" value="ECO:0007669"/>
    <property type="project" value="InterPro"/>
</dbReference>
<dbReference type="Gene3D" id="3.40.50.300">
    <property type="entry name" value="P-loop containing nucleotide triphosphate hydrolases"/>
    <property type="match status" value="2"/>
</dbReference>
<feature type="domain" description="HRDC" evidence="14">
    <location>
        <begin position="1325"/>
        <end position="1408"/>
    </location>
</feature>
<dbReference type="GO" id="GO:0016787">
    <property type="term" value="F:hydrolase activity"/>
    <property type="evidence" value="ECO:0007669"/>
    <property type="project" value="UniProtKB-KW"/>
</dbReference>
<dbReference type="InterPro" id="IPR032284">
    <property type="entry name" value="RecQ_Zn-bd"/>
</dbReference>
<keyword evidence="10" id="KW-0539">Nucleus</keyword>
<dbReference type="SUPFAM" id="SSF47819">
    <property type="entry name" value="HRDC-like"/>
    <property type="match status" value="1"/>
</dbReference>
<dbReference type="InterPro" id="IPR018982">
    <property type="entry name" value="RQC_domain"/>
</dbReference>
<dbReference type="GO" id="GO:0005737">
    <property type="term" value="C:cytoplasm"/>
    <property type="evidence" value="ECO:0007669"/>
    <property type="project" value="TreeGrafter"/>
</dbReference>
<accession>A0A1E4T0H2</accession>
<evidence type="ECO:0000256" key="12">
    <source>
        <dbReference type="ARBA" id="ARBA00034808"/>
    </source>
</evidence>
<dbReference type="Gene3D" id="1.10.10.10">
    <property type="entry name" value="Winged helix-like DNA-binding domain superfamily/Winged helix DNA-binding domain"/>
    <property type="match status" value="1"/>
</dbReference>
<dbReference type="PROSITE" id="PS50967">
    <property type="entry name" value="HRDC"/>
    <property type="match status" value="1"/>
</dbReference>
<dbReference type="GO" id="GO:0009378">
    <property type="term" value="F:four-way junction helicase activity"/>
    <property type="evidence" value="ECO:0007669"/>
    <property type="project" value="TreeGrafter"/>
</dbReference>
<evidence type="ECO:0000256" key="1">
    <source>
        <dbReference type="ARBA" id="ARBA00001947"/>
    </source>
</evidence>
<evidence type="ECO:0000256" key="3">
    <source>
        <dbReference type="ARBA" id="ARBA00005446"/>
    </source>
</evidence>
<evidence type="ECO:0000256" key="6">
    <source>
        <dbReference type="ARBA" id="ARBA00022806"/>
    </source>
</evidence>
<feature type="compositionally biased region" description="Low complexity" evidence="13">
    <location>
        <begin position="1490"/>
        <end position="1509"/>
    </location>
</feature>
<dbReference type="GO" id="GO:0005524">
    <property type="term" value="F:ATP binding"/>
    <property type="evidence" value="ECO:0007669"/>
    <property type="project" value="UniProtKB-KW"/>
</dbReference>
<dbReference type="OrthoDB" id="10261556at2759"/>
<evidence type="ECO:0000256" key="8">
    <source>
        <dbReference type="ARBA" id="ARBA00023125"/>
    </source>
</evidence>
<evidence type="ECO:0000256" key="11">
    <source>
        <dbReference type="ARBA" id="ARBA00034617"/>
    </source>
</evidence>
<dbReference type="PROSITE" id="PS51192">
    <property type="entry name" value="HELICASE_ATP_BIND_1"/>
    <property type="match status" value="1"/>
</dbReference>
<keyword evidence="7" id="KW-0067">ATP-binding</keyword>
<dbReference type="Proteomes" id="UP000094801">
    <property type="component" value="Unassembled WGS sequence"/>
</dbReference>
<dbReference type="SUPFAM" id="SSF46785">
    <property type="entry name" value="Winged helix' DNA-binding domain"/>
    <property type="match status" value="1"/>
</dbReference>
<dbReference type="GO" id="GO:0003677">
    <property type="term" value="F:DNA binding"/>
    <property type="evidence" value="ECO:0007669"/>
    <property type="project" value="UniProtKB-KW"/>
</dbReference>
<feature type="compositionally biased region" description="Low complexity" evidence="13">
    <location>
        <begin position="1517"/>
        <end position="1540"/>
    </location>
</feature>
<dbReference type="GO" id="GO:0031422">
    <property type="term" value="C:RecQ family helicase-topoisomerase III complex"/>
    <property type="evidence" value="ECO:0007669"/>
    <property type="project" value="UniProtKB-ARBA"/>
</dbReference>
<dbReference type="STRING" id="983967.A0A1E4T0H2"/>
<dbReference type="Pfam" id="PF11408">
    <property type="entry name" value="Helicase_Sgs1"/>
    <property type="match status" value="1"/>
</dbReference>
<evidence type="ECO:0000256" key="7">
    <source>
        <dbReference type="ARBA" id="ARBA00022840"/>
    </source>
</evidence>
<evidence type="ECO:0000313" key="17">
    <source>
        <dbReference type="EMBL" id="ODV85253.1"/>
    </source>
</evidence>
<evidence type="ECO:0000259" key="16">
    <source>
        <dbReference type="PROSITE" id="PS51194"/>
    </source>
</evidence>
<feature type="region of interest" description="Disordered" evidence="13">
    <location>
        <begin position="1409"/>
        <end position="1455"/>
    </location>
</feature>
<feature type="domain" description="Helicase C-terminal" evidence="16">
    <location>
        <begin position="944"/>
        <end position="1096"/>
    </location>
</feature>
<dbReference type="InterPro" id="IPR004589">
    <property type="entry name" value="DNA_helicase_ATP-dep_RecQ"/>
</dbReference>
<dbReference type="SMART" id="SM00490">
    <property type="entry name" value="HELICc"/>
    <property type="match status" value="1"/>
</dbReference>
<dbReference type="PANTHER" id="PTHR13710">
    <property type="entry name" value="DNA HELICASE RECQ FAMILY MEMBER"/>
    <property type="match status" value="1"/>
</dbReference>
<organism evidence="17 18">
    <name type="scientific">[Candida] arabinofermentans NRRL YB-2248</name>
    <dbReference type="NCBI Taxonomy" id="983967"/>
    <lineage>
        <taxon>Eukaryota</taxon>
        <taxon>Fungi</taxon>
        <taxon>Dikarya</taxon>
        <taxon>Ascomycota</taxon>
        <taxon>Saccharomycotina</taxon>
        <taxon>Pichiomycetes</taxon>
        <taxon>Pichiales</taxon>
        <taxon>Pichiaceae</taxon>
        <taxon>Ogataea</taxon>
        <taxon>Ogataea/Candida clade</taxon>
    </lineage>
</organism>
<evidence type="ECO:0000256" key="9">
    <source>
        <dbReference type="ARBA" id="ARBA00023235"/>
    </source>
</evidence>
<dbReference type="PROSITE" id="PS00690">
    <property type="entry name" value="DEAH_ATP_HELICASE"/>
    <property type="match status" value="1"/>
</dbReference>
<dbReference type="PANTHER" id="PTHR13710:SF153">
    <property type="entry name" value="RECQ-LIKE DNA HELICASE BLM"/>
    <property type="match status" value="1"/>
</dbReference>
<feature type="region of interest" description="Disordered" evidence="13">
    <location>
        <begin position="545"/>
        <end position="633"/>
    </location>
</feature>
<dbReference type="Gene3D" id="1.10.150.80">
    <property type="entry name" value="HRDC domain"/>
    <property type="match status" value="1"/>
</dbReference>
<dbReference type="Pfam" id="PF00271">
    <property type="entry name" value="Helicase_C"/>
    <property type="match status" value="1"/>
</dbReference>
<dbReference type="CDD" id="cd18794">
    <property type="entry name" value="SF2_C_RecQ"/>
    <property type="match status" value="1"/>
</dbReference>
<feature type="domain" description="Helicase ATP-binding" evidence="15">
    <location>
        <begin position="745"/>
        <end position="922"/>
    </location>
</feature>
<dbReference type="GO" id="GO:0031573">
    <property type="term" value="P:mitotic intra-S DNA damage checkpoint signaling"/>
    <property type="evidence" value="ECO:0007669"/>
    <property type="project" value="UniProtKB-ARBA"/>
</dbReference>
<reference evidence="18" key="1">
    <citation type="submission" date="2016-04" db="EMBL/GenBank/DDBJ databases">
        <title>Comparative genomics of biotechnologically important yeasts.</title>
        <authorList>
            <consortium name="DOE Joint Genome Institute"/>
            <person name="Riley R."/>
            <person name="Haridas S."/>
            <person name="Wolfe K.H."/>
            <person name="Lopes M.R."/>
            <person name="Hittinger C.T."/>
            <person name="Goker M."/>
            <person name="Salamov A."/>
            <person name="Wisecaver J."/>
            <person name="Long T.M."/>
            <person name="Aerts A.L."/>
            <person name="Barry K."/>
            <person name="Choi C."/>
            <person name="Clum A."/>
            <person name="Coughlan A.Y."/>
            <person name="Deshpande S."/>
            <person name="Douglass A.P."/>
            <person name="Hanson S.J."/>
            <person name="Klenk H.-P."/>
            <person name="Labutti K."/>
            <person name="Lapidus A."/>
            <person name="Lindquist E."/>
            <person name="Lipzen A."/>
            <person name="Meier-Kolthoff J.P."/>
            <person name="Ohm R.A."/>
            <person name="Otillar R.P."/>
            <person name="Pangilinan J."/>
            <person name="Peng Y."/>
            <person name="Rokas A."/>
            <person name="Rosa C.A."/>
            <person name="Scheuner C."/>
            <person name="Sibirny A.A."/>
            <person name="Slot J.C."/>
            <person name="Stielow J.B."/>
            <person name="Sun H."/>
            <person name="Kurtzman C.P."/>
            <person name="Blackwell M."/>
            <person name="Grigoriev I.V."/>
            <person name="Jeffries T.W."/>
        </authorList>
    </citation>
    <scope>NUCLEOTIDE SEQUENCE [LARGE SCALE GENOMIC DNA]</scope>
    <source>
        <strain evidence="18">NRRL YB-2248</strain>
    </source>
</reference>
<comment type="similarity">
    <text evidence="3">Belongs to the helicase family. RecQ subfamily.</text>
</comment>
<feature type="compositionally biased region" description="Low complexity" evidence="13">
    <location>
        <begin position="1409"/>
        <end position="1423"/>
    </location>
</feature>
<dbReference type="SUPFAM" id="SSF52540">
    <property type="entry name" value="P-loop containing nucleoside triphosphate hydrolases"/>
    <property type="match status" value="1"/>
</dbReference>
<dbReference type="NCBIfam" id="TIGR00614">
    <property type="entry name" value="recQ_fam"/>
    <property type="match status" value="1"/>
</dbReference>
<dbReference type="InterPro" id="IPR014001">
    <property type="entry name" value="Helicase_ATP-bd"/>
</dbReference>
<feature type="compositionally biased region" description="Acidic residues" evidence="13">
    <location>
        <begin position="615"/>
        <end position="632"/>
    </location>
</feature>
<dbReference type="SMART" id="SM00487">
    <property type="entry name" value="DEXDc"/>
    <property type="match status" value="1"/>
</dbReference>
<sequence>MITNIGVHLNWLSASRSQLPIPGAVIPELSPDQLNIYNEQRDNNATRKTMSSSLSETGGTVNKSSSVPAQIIPNMSSNLRRATPVSSIHTEPPSLKKNDNNSDGPTLTPTISTVGLSANVRPLSRVATSNRNQAQIEITQLMKKKAETIKHQSVPGFIDLTSDDIDEKEISPSSMHSQHHQSEGSSRKRALISTHTEPPKRAKRVIDETMNETMDDDFFSDDDELDAILAKRNSSGIVKAPPTSTPVEDSRELDLRQIGSAASSSPERPDKIASLNLAELSISSLHQLVDLQSELIKRTEEVNHLLEKNVMIDESTSISEDQKRVKRAVIAKLLIAAKKSAEFIRNKLQQFTADSPLQETRVLPLAENTQPVPSVPNDPVTYMEQVPSVPDEVENYMEPDVEWLIEEERLEKERFDEKVQGIITPINNTTELPRRYVDLDLTGMSSDFDCTDAIETDNNRRSGVSATIPEEVEQEYAISNIRSSEFKVPNAPVVNQTAARHISEHRLEPINSVHEDGEELEDSFGLETDEEDVLPMNSQERREIEAFVSEDERSEGDTSYRDDMRDLEELDDDTYRSQFENLERSSDLEELEDDDEIQVISHTRPILISSQNGSDGDDDEFGGADGEEENNDDILVNNAGDTFMTQVNEEREVVFGRDIIEEDDLDWDCDLEHEIFANRSKEKQKNSTIDSTATNIEDEVQEIHNPNTELYKKFHGKFEWTSETYNVLKKTFNLKSFRENQLEAINATLSGEDVFVLMPTGGGKSLCYQLPALVSSGTTKGTTIVISPLISLMQDQVQHLLDKNIKAAMINSKAPADQRKKTFELFINGFLDLIYLSPEMISASNQARNAIGRLYRNGYLARIVVDEAHCVSSWGHDFRPDYKALSFFKVEYPDIPVMALTATANEHVRMDIIHNLKLNKPKFFKQSFNRTNLYYEVIQKKKSVIEDIATIINNKYKGQTGIIYCHSKNSCEQTAARLSDFGIKSEFYHAGLSPDERFAIQSGWQKNDIQVICATIAFGMGIDKPDVRFVMHLTIPRNLEGYYQETGRAGRDGKHSDCLMFYSMKDARTLQSMIQRDKELDRTNKEQHINKLRQVIQYCENTTDCRRQQVLQYFNETFNRKDCNKQCDNCIFGQNIECETRDVTLISKDIVGLVKELQNENVTVIQCQDIYKGSKSSKIVNAGYNNNQYHGKGKDLAKVEVERIFFHLIHQGILEEKSIINGAGFASNYLRLGPKHGEVLYYNKRIEMKFNKSTTSRPSSSSSATGRGISTTNTTTTNSFGGLNSFRFDKENEAPQFTKASRMVNITGSKAAAVTKIFINNPALEDHIQHCYTALRNHRNKLNTTLKFAKATTMASDTTLKAMANKLPTTEQEYGALEDIQANQLQYFKRFEKVLKVFQSERAEILKDSASSISSASTATPSAYQRSSRQEYEIVSSSVPSDSGLESSRYFNQSNPQDKEILGTLSQMFQAPSSPTTRKGTTSTRKRGSSQKSQRSSYRGGSQKGGKSQYFKRKSYSRGSQKSVSGSSSTRRPSAASTSAFGTVGAPSTARGSGSKAPAKTIRAMKI</sequence>
<evidence type="ECO:0000256" key="4">
    <source>
        <dbReference type="ARBA" id="ARBA00022741"/>
    </source>
</evidence>